<dbReference type="GeneID" id="18874897"/>
<dbReference type="GO" id="GO:0006412">
    <property type="term" value="P:translation"/>
    <property type="evidence" value="ECO:0007669"/>
    <property type="project" value="InterPro"/>
</dbReference>
<organism evidence="7">
    <name type="scientific">Spathaspora passalidarum (strain NRRL Y-27907 / 11-Y1)</name>
    <dbReference type="NCBI Taxonomy" id="619300"/>
    <lineage>
        <taxon>Eukaryota</taxon>
        <taxon>Fungi</taxon>
        <taxon>Dikarya</taxon>
        <taxon>Ascomycota</taxon>
        <taxon>Saccharomycotina</taxon>
        <taxon>Pichiomycetes</taxon>
        <taxon>Debaryomycetaceae</taxon>
        <taxon>Spathaspora</taxon>
    </lineage>
</organism>
<dbReference type="OrthoDB" id="275876at2759"/>
<evidence type="ECO:0000256" key="2">
    <source>
        <dbReference type="ARBA" id="ARBA00022980"/>
    </source>
</evidence>
<dbReference type="STRING" id="619300.G3AVC6"/>
<evidence type="ECO:0000313" key="7">
    <source>
        <dbReference type="Proteomes" id="UP000000709"/>
    </source>
</evidence>
<gene>
    <name evidence="6" type="ORF">SPAPADRAFT_63755</name>
</gene>
<evidence type="ECO:0000256" key="4">
    <source>
        <dbReference type="ARBA" id="ARBA00040565"/>
    </source>
</evidence>
<sequence>MFKQIRTLATQASNAKPAFHIGQPPQYTLASLRTFPSLEPHTFIPLPAKFFAAPNVRRDQLWSAVVFEADKARMGSGNVPTKGDKPFSNRKLRPQKGTGNARLGDANSPHMDNGLKPFGIKAPHDWSTDLPTKVYAQAMQHALGSKYKEGKLYIIGEGEGVKKHESDDSSIDFKYDHESQGPEFVKRHNLQNLNLLFITEDVKSNLVAGTASLAKKADVQVKEDVEVRDILKANRIYIELSALQWLIGKYST</sequence>
<dbReference type="PANTHER" id="PTHR10746">
    <property type="entry name" value="50S RIBOSOMAL PROTEIN L4"/>
    <property type="match status" value="1"/>
</dbReference>
<dbReference type="GO" id="GO:0003735">
    <property type="term" value="F:structural constituent of ribosome"/>
    <property type="evidence" value="ECO:0007669"/>
    <property type="project" value="EnsemblFungi"/>
</dbReference>
<dbReference type="InterPro" id="IPR023574">
    <property type="entry name" value="Ribosomal_uL4_dom_sf"/>
</dbReference>
<dbReference type="InterPro" id="IPR013005">
    <property type="entry name" value="Ribosomal_uL4-like"/>
</dbReference>
<dbReference type="Pfam" id="PF00573">
    <property type="entry name" value="Ribosomal_L4"/>
    <property type="match status" value="1"/>
</dbReference>
<comment type="similarity">
    <text evidence="1">Belongs to the universal ribosomal protein uL4 family.</text>
</comment>
<dbReference type="Gene3D" id="3.40.1370.10">
    <property type="match status" value="1"/>
</dbReference>
<protein>
    <recommendedName>
        <fullName evidence="4">Large ribosomal subunit protein uL4m</fullName>
    </recommendedName>
</protein>
<dbReference type="InParanoid" id="G3AVC6"/>
<dbReference type="RefSeq" id="XP_007377911.1">
    <property type="nucleotide sequence ID" value="XM_007377849.1"/>
</dbReference>
<dbReference type="GO" id="GO:0005762">
    <property type="term" value="C:mitochondrial large ribosomal subunit"/>
    <property type="evidence" value="ECO:0007669"/>
    <property type="project" value="EnsemblFungi"/>
</dbReference>
<accession>G3AVC6</accession>
<dbReference type="AlphaFoldDB" id="G3AVC6"/>
<dbReference type="PANTHER" id="PTHR10746:SF6">
    <property type="entry name" value="LARGE RIBOSOMAL SUBUNIT PROTEIN UL4M"/>
    <property type="match status" value="1"/>
</dbReference>
<evidence type="ECO:0000256" key="3">
    <source>
        <dbReference type="ARBA" id="ARBA00023274"/>
    </source>
</evidence>
<keyword evidence="7" id="KW-1185">Reference proteome</keyword>
<dbReference type="OMA" id="KTFGPHP"/>
<dbReference type="Proteomes" id="UP000000709">
    <property type="component" value="Unassembled WGS sequence"/>
</dbReference>
<keyword evidence="3" id="KW-0687">Ribonucleoprotein</keyword>
<dbReference type="InterPro" id="IPR002136">
    <property type="entry name" value="Ribosomal_uL4"/>
</dbReference>
<dbReference type="HOGENOM" id="CLU_041575_4_2_1"/>
<feature type="region of interest" description="Disordered" evidence="5">
    <location>
        <begin position="75"/>
        <end position="109"/>
    </location>
</feature>
<dbReference type="EMBL" id="GL996506">
    <property type="protein sequence ID" value="EGW30145.1"/>
    <property type="molecule type" value="Genomic_DNA"/>
</dbReference>
<name>G3AVC6_SPAPN</name>
<evidence type="ECO:0000256" key="1">
    <source>
        <dbReference type="ARBA" id="ARBA00010528"/>
    </source>
</evidence>
<dbReference type="eggNOG" id="KOG1624">
    <property type="taxonomic scope" value="Eukaryota"/>
</dbReference>
<evidence type="ECO:0000313" key="6">
    <source>
        <dbReference type="EMBL" id="EGW30145.1"/>
    </source>
</evidence>
<dbReference type="KEGG" id="spaa:SPAPADRAFT_63755"/>
<dbReference type="FunCoup" id="G3AVC6">
    <property type="interactions" value="328"/>
</dbReference>
<evidence type="ECO:0000256" key="5">
    <source>
        <dbReference type="SAM" id="MobiDB-lite"/>
    </source>
</evidence>
<dbReference type="SUPFAM" id="SSF52166">
    <property type="entry name" value="Ribosomal protein L4"/>
    <property type="match status" value="1"/>
</dbReference>
<proteinExistence type="inferred from homology"/>
<keyword evidence="2" id="KW-0689">Ribosomal protein</keyword>
<reference evidence="6 7" key="1">
    <citation type="journal article" date="2011" name="Proc. Natl. Acad. Sci. U.S.A.">
        <title>Comparative genomics of xylose-fermenting fungi for enhanced biofuel production.</title>
        <authorList>
            <person name="Wohlbach D.J."/>
            <person name="Kuo A."/>
            <person name="Sato T.K."/>
            <person name="Potts K.M."/>
            <person name="Salamov A.A."/>
            <person name="LaButti K.M."/>
            <person name="Sun H."/>
            <person name="Clum A."/>
            <person name="Pangilinan J.L."/>
            <person name="Lindquist E.A."/>
            <person name="Lucas S."/>
            <person name="Lapidus A."/>
            <person name="Jin M."/>
            <person name="Gunawan C."/>
            <person name="Balan V."/>
            <person name="Dale B.E."/>
            <person name="Jeffries T.W."/>
            <person name="Zinkel R."/>
            <person name="Barry K.W."/>
            <person name="Grigoriev I.V."/>
            <person name="Gasch A.P."/>
        </authorList>
    </citation>
    <scope>NUCLEOTIDE SEQUENCE [LARGE SCALE GENOMIC DNA]</scope>
    <source>
        <strain evidence="7">NRRL Y-27907 / 11-Y1</strain>
    </source>
</reference>